<keyword evidence="3" id="KW-1185">Reference proteome</keyword>
<dbReference type="EMBL" id="JBHSWI010000001">
    <property type="protein sequence ID" value="MFC6644950.1"/>
    <property type="molecule type" value="Genomic_DNA"/>
</dbReference>
<reference evidence="3" key="1">
    <citation type="journal article" date="2019" name="Int. J. Syst. Evol. Microbiol.">
        <title>The Global Catalogue of Microorganisms (GCM) 10K type strain sequencing project: providing services to taxonomists for standard genome sequencing and annotation.</title>
        <authorList>
            <consortium name="The Broad Institute Genomics Platform"/>
            <consortium name="The Broad Institute Genome Sequencing Center for Infectious Disease"/>
            <person name="Wu L."/>
            <person name="Ma J."/>
        </authorList>
    </citation>
    <scope>NUCLEOTIDE SEQUENCE [LARGE SCALE GENOMIC DNA]</scope>
    <source>
        <strain evidence="3">CGMCC 1.16026</strain>
    </source>
</reference>
<evidence type="ECO:0000256" key="1">
    <source>
        <dbReference type="SAM" id="Phobius"/>
    </source>
</evidence>
<comment type="caution">
    <text evidence="2">The sequence shown here is derived from an EMBL/GenBank/DDBJ whole genome shotgun (WGS) entry which is preliminary data.</text>
</comment>
<feature type="transmembrane region" description="Helical" evidence="1">
    <location>
        <begin position="31"/>
        <end position="49"/>
    </location>
</feature>
<sequence length="116" mass="12920">MRADAHSLGVTPYSPHATAFLDWRLKSPLRGPLVVLANLAVVVALSHFPALRPNLWIALPTLAIALGTWDTLRNLHVRWDMRQAGLVLCVYMDMMALFIALFCLVYPYFNLSAGSL</sequence>
<name>A0ABW1Z5V4_9BACT</name>
<dbReference type="Proteomes" id="UP001596391">
    <property type="component" value="Unassembled WGS sequence"/>
</dbReference>
<proteinExistence type="predicted"/>
<feature type="transmembrane region" description="Helical" evidence="1">
    <location>
        <begin position="84"/>
        <end position="109"/>
    </location>
</feature>
<keyword evidence="1" id="KW-1133">Transmembrane helix</keyword>
<evidence type="ECO:0000313" key="2">
    <source>
        <dbReference type="EMBL" id="MFC6644950.1"/>
    </source>
</evidence>
<keyword evidence="1" id="KW-0472">Membrane</keyword>
<organism evidence="2 3">
    <name type="scientific">Granulicella cerasi</name>
    <dbReference type="NCBI Taxonomy" id="741063"/>
    <lineage>
        <taxon>Bacteria</taxon>
        <taxon>Pseudomonadati</taxon>
        <taxon>Acidobacteriota</taxon>
        <taxon>Terriglobia</taxon>
        <taxon>Terriglobales</taxon>
        <taxon>Acidobacteriaceae</taxon>
        <taxon>Granulicella</taxon>
    </lineage>
</organism>
<gene>
    <name evidence="2" type="ORF">ACFQBQ_04960</name>
</gene>
<dbReference type="RefSeq" id="WP_263371356.1">
    <property type="nucleotide sequence ID" value="NZ_JAGSYD010000003.1"/>
</dbReference>
<feature type="transmembrane region" description="Helical" evidence="1">
    <location>
        <begin position="55"/>
        <end position="72"/>
    </location>
</feature>
<protein>
    <submittedName>
        <fullName evidence="2">Permease</fullName>
    </submittedName>
</protein>
<accession>A0ABW1Z5V4</accession>
<evidence type="ECO:0000313" key="3">
    <source>
        <dbReference type="Proteomes" id="UP001596391"/>
    </source>
</evidence>
<keyword evidence="1" id="KW-0812">Transmembrane</keyword>